<dbReference type="RefSeq" id="WP_216522175.1">
    <property type="nucleotide sequence ID" value="NZ_JAHLPM010000027.1"/>
</dbReference>
<dbReference type="Pfam" id="PF09932">
    <property type="entry name" value="DUF2164"/>
    <property type="match status" value="1"/>
</dbReference>
<proteinExistence type="predicted"/>
<sequence length="76" mass="8935">MGNKIKLSKEKKDKMISAIKNYFLNEREEDLGDLSAALILDFFINEIAPEFYNQGVYDSYNYMNEKIEDLLGIQKY</sequence>
<keyword evidence="2" id="KW-1185">Reference proteome</keyword>
<organism evidence="1 2">
    <name type="scientific">Tissierella simiarum</name>
    <dbReference type="NCBI Taxonomy" id="2841534"/>
    <lineage>
        <taxon>Bacteria</taxon>
        <taxon>Bacillati</taxon>
        <taxon>Bacillota</taxon>
        <taxon>Tissierellia</taxon>
        <taxon>Tissierellales</taxon>
        <taxon>Tissierellaceae</taxon>
        <taxon>Tissierella</taxon>
    </lineage>
</organism>
<name>A0ABS6EB51_9FIRM</name>
<dbReference type="Proteomes" id="UP000749471">
    <property type="component" value="Unassembled WGS sequence"/>
</dbReference>
<reference evidence="1 2" key="1">
    <citation type="submission" date="2021-06" db="EMBL/GenBank/DDBJ databases">
        <authorList>
            <person name="Sun Q."/>
            <person name="Li D."/>
        </authorList>
    </citation>
    <scope>NUCLEOTIDE SEQUENCE [LARGE SCALE GENOMIC DNA]</scope>
    <source>
        <strain evidence="1 2">MSJ-40</strain>
    </source>
</reference>
<evidence type="ECO:0000313" key="2">
    <source>
        <dbReference type="Proteomes" id="UP000749471"/>
    </source>
</evidence>
<accession>A0ABS6EB51</accession>
<dbReference type="EMBL" id="JAHLPM010000027">
    <property type="protein sequence ID" value="MBU5440162.1"/>
    <property type="molecule type" value="Genomic_DNA"/>
</dbReference>
<protein>
    <submittedName>
        <fullName evidence="1">DUF2164 domain-containing protein</fullName>
    </submittedName>
</protein>
<dbReference type="InterPro" id="IPR018680">
    <property type="entry name" value="DUF2164"/>
</dbReference>
<comment type="caution">
    <text evidence="1">The sequence shown here is derived from an EMBL/GenBank/DDBJ whole genome shotgun (WGS) entry which is preliminary data.</text>
</comment>
<evidence type="ECO:0000313" key="1">
    <source>
        <dbReference type="EMBL" id="MBU5440162.1"/>
    </source>
</evidence>
<gene>
    <name evidence="1" type="ORF">KQI42_19395</name>
</gene>